<dbReference type="InterPro" id="IPR051678">
    <property type="entry name" value="AGP_Transferase"/>
</dbReference>
<dbReference type="PANTHER" id="PTHR21310:SF15">
    <property type="entry name" value="AMINOGLYCOSIDE PHOSPHOTRANSFERASE DOMAIN-CONTAINING PROTEIN"/>
    <property type="match status" value="1"/>
</dbReference>
<dbReference type="PANTHER" id="PTHR21310">
    <property type="entry name" value="AMINOGLYCOSIDE PHOSPHOTRANSFERASE-RELATED-RELATED"/>
    <property type="match status" value="1"/>
</dbReference>
<gene>
    <name evidence="2" type="ORF">Triagg1_9687</name>
</gene>
<sequence>MAPPTNGELNERRGKNCIAIPHERKYFRVGTTWIKRSLRPCEWQKQNGYMHVPLFNVERVLDEGACLLFLAQTGIPLPKLLGCFEDDGAAYLVTEYVDGVGMLDLDAESQSVVSEELQRHILTLKKLTSDTWGGPDNMVPKHLEDSLHARLTHCQVLPPYRIMRKSDGRPWRMRQRKQQDLVFCHNDLSMNNVIIDPSTLNINAIIDWEYAGFCPPEFEYPFYQRPGPSVPLDGEVDEVDLLTRMASEDRE</sequence>
<proteinExistence type="predicted"/>
<keyword evidence="3" id="KW-1185">Reference proteome</keyword>
<protein>
    <recommendedName>
        <fullName evidence="1">Aminoglycoside phosphotransferase domain-containing protein</fullName>
    </recommendedName>
</protein>
<dbReference type="CDD" id="cd05120">
    <property type="entry name" value="APH_ChoK_like"/>
    <property type="match status" value="1"/>
</dbReference>
<evidence type="ECO:0000313" key="2">
    <source>
        <dbReference type="EMBL" id="KAK4062817.1"/>
    </source>
</evidence>
<evidence type="ECO:0000259" key="1">
    <source>
        <dbReference type="Pfam" id="PF01636"/>
    </source>
</evidence>
<accession>A0AAE1I8G1</accession>
<dbReference type="InterPro" id="IPR011009">
    <property type="entry name" value="Kinase-like_dom_sf"/>
</dbReference>
<dbReference type="RefSeq" id="XP_062751375.1">
    <property type="nucleotide sequence ID" value="XM_062904672.1"/>
</dbReference>
<dbReference type="Gene3D" id="3.90.1200.10">
    <property type="match status" value="1"/>
</dbReference>
<dbReference type="GeneID" id="87924576"/>
<comment type="caution">
    <text evidence="2">The sequence shown here is derived from an EMBL/GenBank/DDBJ whole genome shotgun (WGS) entry which is preliminary data.</text>
</comment>
<dbReference type="AlphaFoldDB" id="A0AAE1I8G1"/>
<feature type="domain" description="Aminoglycoside phosphotransferase" evidence="1">
    <location>
        <begin position="57"/>
        <end position="219"/>
    </location>
</feature>
<name>A0AAE1I8G1_9HYPO</name>
<reference evidence="2" key="1">
    <citation type="submission" date="2023-11" db="EMBL/GenBank/DDBJ databases">
        <title>The genome sequences of three competitors of mushroom-forming fungi.</title>
        <authorList>
            <person name="Beijen E."/>
            <person name="Ohm R.A."/>
        </authorList>
    </citation>
    <scope>NUCLEOTIDE SEQUENCE</scope>
    <source>
        <strain evidence="2">CBS 100526</strain>
    </source>
</reference>
<evidence type="ECO:0000313" key="3">
    <source>
        <dbReference type="Proteomes" id="UP001273209"/>
    </source>
</evidence>
<dbReference type="Proteomes" id="UP001273209">
    <property type="component" value="Unassembled WGS sequence"/>
</dbReference>
<dbReference type="Pfam" id="PF01636">
    <property type="entry name" value="APH"/>
    <property type="match status" value="1"/>
</dbReference>
<organism evidence="2 3">
    <name type="scientific">Trichoderma aggressivum f. europaeum</name>
    <dbReference type="NCBI Taxonomy" id="173218"/>
    <lineage>
        <taxon>Eukaryota</taxon>
        <taxon>Fungi</taxon>
        <taxon>Dikarya</taxon>
        <taxon>Ascomycota</taxon>
        <taxon>Pezizomycotina</taxon>
        <taxon>Sordariomycetes</taxon>
        <taxon>Hypocreomycetidae</taxon>
        <taxon>Hypocreales</taxon>
        <taxon>Hypocreaceae</taxon>
        <taxon>Trichoderma</taxon>
    </lineage>
</organism>
<dbReference type="SUPFAM" id="SSF56112">
    <property type="entry name" value="Protein kinase-like (PK-like)"/>
    <property type="match status" value="1"/>
</dbReference>
<dbReference type="EMBL" id="JAWRVG010000057">
    <property type="protein sequence ID" value="KAK4062817.1"/>
    <property type="molecule type" value="Genomic_DNA"/>
</dbReference>
<dbReference type="InterPro" id="IPR002575">
    <property type="entry name" value="Aminoglycoside_PTrfase"/>
</dbReference>